<proteinExistence type="predicted"/>
<dbReference type="AlphaFoldDB" id="A0A2T9JW61"/>
<sequence>MDRAAAAARIQAAGPFRRLLPDHAYDASHLRQCLAERGADAVIPSTASRKVAILYDVDAYRQHDLVERLWCRLKDPVI</sequence>
<accession>A0A2T9JW61</accession>
<dbReference type="Proteomes" id="UP000245073">
    <property type="component" value="Unassembled WGS sequence"/>
</dbReference>
<comment type="caution">
    <text evidence="1">The sequence shown here is derived from an EMBL/GenBank/DDBJ whole genome shotgun (WGS) entry which is preliminary data.</text>
</comment>
<evidence type="ECO:0000313" key="2">
    <source>
        <dbReference type="Proteomes" id="UP000245073"/>
    </source>
</evidence>
<evidence type="ECO:0000313" key="1">
    <source>
        <dbReference type="EMBL" id="PVM87771.1"/>
    </source>
</evidence>
<reference evidence="1 2" key="1">
    <citation type="submission" date="2018-04" db="EMBL/GenBank/DDBJ databases">
        <title>The genome sequence of Caulobacter sp. 744.</title>
        <authorList>
            <person name="Gao J."/>
            <person name="Sun J."/>
        </authorList>
    </citation>
    <scope>NUCLEOTIDE SEQUENCE [LARGE SCALE GENOMIC DNA]</scope>
    <source>
        <strain evidence="1 2">774</strain>
    </source>
</reference>
<organism evidence="1 2">
    <name type="scientific">Caulobacter endophyticus</name>
    <dbReference type="NCBI Taxonomy" id="2172652"/>
    <lineage>
        <taxon>Bacteria</taxon>
        <taxon>Pseudomonadati</taxon>
        <taxon>Pseudomonadota</taxon>
        <taxon>Alphaproteobacteria</taxon>
        <taxon>Caulobacterales</taxon>
        <taxon>Caulobacteraceae</taxon>
        <taxon>Caulobacter</taxon>
    </lineage>
</organism>
<dbReference type="OrthoDB" id="7188439at2"/>
<protein>
    <recommendedName>
        <fullName evidence="3">Transposase DDE domain-containing protein</fullName>
    </recommendedName>
</protein>
<keyword evidence="2" id="KW-1185">Reference proteome</keyword>
<evidence type="ECO:0008006" key="3">
    <source>
        <dbReference type="Google" id="ProtNLM"/>
    </source>
</evidence>
<name>A0A2T9JW61_9CAUL</name>
<dbReference type="EMBL" id="QDKQ01000051">
    <property type="protein sequence ID" value="PVM87771.1"/>
    <property type="molecule type" value="Genomic_DNA"/>
</dbReference>
<gene>
    <name evidence="1" type="ORF">DDF67_13665</name>
</gene>